<accession>A0ABP9XSJ5</accession>
<keyword evidence="2" id="KW-0121">Carboxypeptidase</keyword>
<evidence type="ECO:0000313" key="7">
    <source>
        <dbReference type="Proteomes" id="UP001476247"/>
    </source>
</evidence>
<dbReference type="SUPFAM" id="SSF53474">
    <property type="entry name" value="alpha/beta-Hydrolases"/>
    <property type="match status" value="1"/>
</dbReference>
<proteinExistence type="inferred from homology"/>
<comment type="caution">
    <text evidence="6">The sequence shown here is derived from an EMBL/GenBank/DDBJ whole genome shotgun (WGS) entry which is preliminary data.</text>
</comment>
<evidence type="ECO:0000256" key="3">
    <source>
        <dbReference type="ARBA" id="ARBA00023180"/>
    </source>
</evidence>
<keyword evidence="7" id="KW-1185">Reference proteome</keyword>
<sequence length="283" mass="32423">MLQSEVKKAVHAEKQNLGWKECTSLVYSELRGDQSKPSYELLPGILKKIPILLFSGEFDLICNYLGTEYLIGNMTWNGGRGFSKKTKTEDWKIDNELVGYYKQERNLTYVLIKDGSHMVPYDKPIECLDMINRFMNVGSDVVKGMKSIVGTRETIVTPPKDDEKKEDKKQDKEEDKEEEEDDKKPDEEQQSVEKDDEWSQYYSWGTTTLVFVILFAIALCCCWCRGKKPSGSALDQFGGAPQQEREDLKKPGLLTSIQNLFKSNKAKAARRFRLGDNDESNEL</sequence>
<reference evidence="6 7" key="1">
    <citation type="submission" date="2024-04" db="EMBL/GenBank/DDBJ databases">
        <title>genome sequences of Mucor flavus KT1a and Helicostylum pulchrum KT1b strains isolation_sourced from the surface of a dry-aged beef.</title>
        <authorList>
            <person name="Toyotome T."/>
            <person name="Hosono M."/>
            <person name="Torimaru M."/>
            <person name="Fukuda K."/>
            <person name="Mikami N."/>
        </authorList>
    </citation>
    <scope>NUCLEOTIDE SEQUENCE [LARGE SCALE GENOMIC DNA]</scope>
    <source>
        <strain evidence="6 7">KT1b</strain>
    </source>
</reference>
<keyword evidence="2" id="KW-0378">Hydrolase</keyword>
<keyword evidence="2" id="KW-0645">Protease</keyword>
<dbReference type="EMBL" id="BAABUJ010000008">
    <property type="protein sequence ID" value="GAA5797742.1"/>
    <property type="molecule type" value="Genomic_DNA"/>
</dbReference>
<dbReference type="PROSITE" id="PS00560">
    <property type="entry name" value="CARBOXYPEPT_SER_HIS"/>
    <property type="match status" value="1"/>
</dbReference>
<keyword evidence="5" id="KW-1133">Transmembrane helix</keyword>
<gene>
    <name evidence="6" type="ORF">HPULCUR_003136</name>
</gene>
<dbReference type="Proteomes" id="UP001476247">
    <property type="component" value="Unassembled WGS sequence"/>
</dbReference>
<dbReference type="Pfam" id="PF00450">
    <property type="entry name" value="Peptidase_S10"/>
    <property type="match status" value="1"/>
</dbReference>
<feature type="transmembrane region" description="Helical" evidence="5">
    <location>
        <begin position="201"/>
        <end position="224"/>
    </location>
</feature>
<comment type="similarity">
    <text evidence="1">Belongs to the peptidase S10 family.</text>
</comment>
<evidence type="ECO:0000256" key="5">
    <source>
        <dbReference type="SAM" id="Phobius"/>
    </source>
</evidence>
<keyword evidence="5" id="KW-0812">Transmembrane</keyword>
<protein>
    <submittedName>
        <fullName evidence="6">Uncharacterized protein</fullName>
    </submittedName>
</protein>
<dbReference type="InterPro" id="IPR029058">
    <property type="entry name" value="AB_hydrolase_fold"/>
</dbReference>
<feature type="compositionally biased region" description="Basic and acidic residues" evidence="4">
    <location>
        <begin position="159"/>
        <end position="173"/>
    </location>
</feature>
<dbReference type="InterPro" id="IPR033124">
    <property type="entry name" value="Ser_caboxypep_his_AS"/>
</dbReference>
<evidence type="ECO:0000256" key="4">
    <source>
        <dbReference type="SAM" id="MobiDB-lite"/>
    </source>
</evidence>
<name>A0ABP9XSJ5_9FUNG</name>
<feature type="region of interest" description="Disordered" evidence="4">
    <location>
        <begin position="152"/>
        <end position="196"/>
    </location>
</feature>
<keyword evidence="5" id="KW-0472">Membrane</keyword>
<evidence type="ECO:0000256" key="1">
    <source>
        <dbReference type="ARBA" id="ARBA00009431"/>
    </source>
</evidence>
<dbReference type="InterPro" id="IPR001563">
    <property type="entry name" value="Peptidase_S10"/>
</dbReference>
<dbReference type="Gene3D" id="3.40.50.1820">
    <property type="entry name" value="alpha/beta hydrolase"/>
    <property type="match status" value="1"/>
</dbReference>
<feature type="compositionally biased region" description="Basic and acidic residues" evidence="4">
    <location>
        <begin position="182"/>
        <end position="193"/>
    </location>
</feature>
<evidence type="ECO:0000256" key="2">
    <source>
        <dbReference type="ARBA" id="ARBA00022645"/>
    </source>
</evidence>
<evidence type="ECO:0000313" key="6">
    <source>
        <dbReference type="EMBL" id="GAA5797742.1"/>
    </source>
</evidence>
<keyword evidence="3" id="KW-0325">Glycoprotein</keyword>
<organism evidence="6 7">
    <name type="scientific">Helicostylum pulchrum</name>
    <dbReference type="NCBI Taxonomy" id="562976"/>
    <lineage>
        <taxon>Eukaryota</taxon>
        <taxon>Fungi</taxon>
        <taxon>Fungi incertae sedis</taxon>
        <taxon>Mucoromycota</taxon>
        <taxon>Mucoromycotina</taxon>
        <taxon>Mucoromycetes</taxon>
        <taxon>Mucorales</taxon>
        <taxon>Mucorineae</taxon>
        <taxon>Mucoraceae</taxon>
        <taxon>Helicostylum</taxon>
    </lineage>
</organism>